<keyword evidence="4" id="KW-1185">Reference proteome</keyword>
<accession>A0A378U155</accession>
<dbReference type="Proteomes" id="UP000255024">
    <property type="component" value="Unassembled WGS sequence"/>
</dbReference>
<dbReference type="EMBL" id="UGQL01000002">
    <property type="protein sequence ID" value="STZ68938.1"/>
    <property type="molecule type" value="Genomic_DNA"/>
</dbReference>
<dbReference type="InterPro" id="IPR036163">
    <property type="entry name" value="HMA_dom_sf"/>
</dbReference>
<organism evidence="3 4">
    <name type="scientific">Myroides odoratus</name>
    <name type="common">Flavobacterium odoratum</name>
    <dbReference type="NCBI Taxonomy" id="256"/>
    <lineage>
        <taxon>Bacteria</taxon>
        <taxon>Pseudomonadati</taxon>
        <taxon>Bacteroidota</taxon>
        <taxon>Flavobacteriia</taxon>
        <taxon>Flavobacteriales</taxon>
        <taxon>Flavobacteriaceae</taxon>
        <taxon>Myroides</taxon>
    </lineage>
</organism>
<protein>
    <submittedName>
        <fullName evidence="3">Copper ion binding protein</fullName>
    </submittedName>
</protein>
<evidence type="ECO:0000256" key="1">
    <source>
        <dbReference type="SAM" id="SignalP"/>
    </source>
</evidence>
<feature type="chain" id="PRO_5016830215" evidence="1">
    <location>
        <begin position="20"/>
        <end position="111"/>
    </location>
</feature>
<proteinExistence type="predicted"/>
<dbReference type="CDD" id="cd00371">
    <property type="entry name" value="HMA"/>
    <property type="match status" value="1"/>
</dbReference>
<evidence type="ECO:0000313" key="4">
    <source>
        <dbReference type="Proteomes" id="UP000255024"/>
    </source>
</evidence>
<feature type="domain" description="HMA" evidence="2">
    <location>
        <begin position="25"/>
        <end position="91"/>
    </location>
</feature>
<evidence type="ECO:0000259" key="2">
    <source>
        <dbReference type="PROSITE" id="PS50846"/>
    </source>
</evidence>
<dbReference type="Pfam" id="PF00403">
    <property type="entry name" value="HMA"/>
    <property type="match status" value="1"/>
</dbReference>
<reference evidence="3 4" key="1">
    <citation type="submission" date="2018-06" db="EMBL/GenBank/DDBJ databases">
        <authorList>
            <consortium name="Pathogen Informatics"/>
            <person name="Doyle S."/>
        </authorList>
    </citation>
    <scope>NUCLEOTIDE SEQUENCE [LARGE SCALE GENOMIC DNA]</scope>
    <source>
        <strain evidence="3 4">NCTC11179</strain>
    </source>
</reference>
<sequence>MKKIFLTLGLFLITNAAIVAQEKEQPKQVIGVKGLCEMCKKRIEKAALDVKGVRSVDWSIADQQLTVYLNPKKTTGKEVQEAVALAGHDTESVKATDEAYNNLHGCCKYER</sequence>
<evidence type="ECO:0000313" key="3">
    <source>
        <dbReference type="EMBL" id="STZ68938.1"/>
    </source>
</evidence>
<name>A0A378U155_MYROD</name>
<dbReference type="SUPFAM" id="SSF55008">
    <property type="entry name" value="HMA, heavy metal-associated domain"/>
    <property type="match status" value="1"/>
</dbReference>
<dbReference type="RefSeq" id="WP_115091793.1">
    <property type="nucleotide sequence ID" value="NZ_CP068107.1"/>
</dbReference>
<gene>
    <name evidence="3" type="ORF">NCTC11179_02421</name>
</gene>
<keyword evidence="1" id="KW-0732">Signal</keyword>
<feature type="signal peptide" evidence="1">
    <location>
        <begin position="1"/>
        <end position="19"/>
    </location>
</feature>
<dbReference type="GO" id="GO:0046872">
    <property type="term" value="F:metal ion binding"/>
    <property type="evidence" value="ECO:0007669"/>
    <property type="project" value="InterPro"/>
</dbReference>
<dbReference type="AlphaFoldDB" id="A0A378U155"/>
<dbReference type="Gene3D" id="3.30.70.100">
    <property type="match status" value="1"/>
</dbReference>
<dbReference type="PROSITE" id="PS50846">
    <property type="entry name" value="HMA_2"/>
    <property type="match status" value="1"/>
</dbReference>
<dbReference type="InterPro" id="IPR006121">
    <property type="entry name" value="HMA_dom"/>
</dbReference>